<protein>
    <submittedName>
        <fullName evidence="1">Uncharacterized protein</fullName>
    </submittedName>
</protein>
<keyword evidence="2" id="KW-1185">Reference proteome</keyword>
<sequence length="140" mass="15690">MEITYLPDSPVENTKFDKATSNFYILQEYNAIARVKISDVTVLFGIYTCGQNSGGYHGTSPFKTKTSRFNERYKQRLYEHELFKGLPKLRGGPMADGGGVREERKGTGREGGQFMGWTSGDIVLNKHFQIGGRIAIDSKL</sequence>
<evidence type="ECO:0000313" key="1">
    <source>
        <dbReference type="EMBL" id="CAG8957148.1"/>
    </source>
</evidence>
<dbReference type="EMBL" id="CAJVRL010000077">
    <property type="protein sequence ID" value="CAG8957148.1"/>
    <property type="molecule type" value="Genomic_DNA"/>
</dbReference>
<evidence type="ECO:0000313" key="2">
    <source>
        <dbReference type="Proteomes" id="UP000696280"/>
    </source>
</evidence>
<proteinExistence type="predicted"/>
<reference evidence="1" key="1">
    <citation type="submission" date="2021-07" db="EMBL/GenBank/DDBJ databases">
        <authorList>
            <person name="Durling M."/>
        </authorList>
    </citation>
    <scope>NUCLEOTIDE SEQUENCE</scope>
</reference>
<accession>A0A9N9L2U1</accession>
<gene>
    <name evidence="1" type="ORF">HYFRA_00009349</name>
</gene>
<name>A0A9N9L2U1_9HELO</name>
<dbReference type="Proteomes" id="UP000696280">
    <property type="component" value="Unassembled WGS sequence"/>
</dbReference>
<organism evidence="1 2">
    <name type="scientific">Hymenoscyphus fraxineus</name>
    <dbReference type="NCBI Taxonomy" id="746836"/>
    <lineage>
        <taxon>Eukaryota</taxon>
        <taxon>Fungi</taxon>
        <taxon>Dikarya</taxon>
        <taxon>Ascomycota</taxon>
        <taxon>Pezizomycotina</taxon>
        <taxon>Leotiomycetes</taxon>
        <taxon>Helotiales</taxon>
        <taxon>Helotiaceae</taxon>
        <taxon>Hymenoscyphus</taxon>
    </lineage>
</organism>
<comment type="caution">
    <text evidence="1">The sequence shown here is derived from an EMBL/GenBank/DDBJ whole genome shotgun (WGS) entry which is preliminary data.</text>
</comment>
<dbReference type="AlphaFoldDB" id="A0A9N9L2U1"/>